<dbReference type="VEuPathDB" id="FungiDB:PLEOSDRAFT_35244"/>
<dbReference type="AlphaFoldDB" id="A0A067N875"/>
<name>A0A067N875_PLEO1</name>
<gene>
    <name evidence="2" type="ORF">PLEOSDRAFT_35244</name>
</gene>
<keyword evidence="1" id="KW-0812">Transmembrane</keyword>
<keyword evidence="1" id="KW-1133">Transmembrane helix</keyword>
<proteinExistence type="predicted"/>
<evidence type="ECO:0000313" key="3">
    <source>
        <dbReference type="Proteomes" id="UP000027073"/>
    </source>
</evidence>
<dbReference type="HOGENOM" id="CLU_196995_0_0_1"/>
<evidence type="ECO:0000313" key="2">
    <source>
        <dbReference type="EMBL" id="KDQ23175.1"/>
    </source>
</evidence>
<dbReference type="EMBL" id="KL198013">
    <property type="protein sequence ID" value="KDQ23175.1"/>
    <property type="molecule type" value="Genomic_DNA"/>
</dbReference>
<feature type="transmembrane region" description="Helical" evidence="1">
    <location>
        <begin position="46"/>
        <end position="66"/>
    </location>
</feature>
<keyword evidence="1" id="KW-0472">Membrane</keyword>
<organism evidence="2 3">
    <name type="scientific">Pleurotus ostreatus (strain PC15)</name>
    <name type="common">Oyster mushroom</name>
    <dbReference type="NCBI Taxonomy" id="1137138"/>
    <lineage>
        <taxon>Eukaryota</taxon>
        <taxon>Fungi</taxon>
        <taxon>Dikarya</taxon>
        <taxon>Basidiomycota</taxon>
        <taxon>Agaricomycotina</taxon>
        <taxon>Agaricomycetes</taxon>
        <taxon>Agaricomycetidae</taxon>
        <taxon>Agaricales</taxon>
        <taxon>Pleurotineae</taxon>
        <taxon>Pleurotaceae</taxon>
        <taxon>Pleurotus</taxon>
    </lineage>
</organism>
<evidence type="ECO:0000256" key="1">
    <source>
        <dbReference type="SAM" id="Phobius"/>
    </source>
</evidence>
<dbReference type="OrthoDB" id="5514856at2759"/>
<dbReference type="InParanoid" id="A0A067N875"/>
<reference evidence="3" key="1">
    <citation type="journal article" date="2014" name="Proc. Natl. Acad. Sci. U.S.A.">
        <title>Extensive sampling of basidiomycete genomes demonstrates inadequacy of the white-rot/brown-rot paradigm for wood decay fungi.</title>
        <authorList>
            <person name="Riley R."/>
            <person name="Salamov A.A."/>
            <person name="Brown D.W."/>
            <person name="Nagy L.G."/>
            <person name="Floudas D."/>
            <person name="Held B.W."/>
            <person name="Levasseur A."/>
            <person name="Lombard V."/>
            <person name="Morin E."/>
            <person name="Otillar R."/>
            <person name="Lindquist E.A."/>
            <person name="Sun H."/>
            <person name="LaButti K.M."/>
            <person name="Schmutz J."/>
            <person name="Jabbour D."/>
            <person name="Luo H."/>
            <person name="Baker S.E."/>
            <person name="Pisabarro A.G."/>
            <person name="Walton J.D."/>
            <person name="Blanchette R.A."/>
            <person name="Henrissat B."/>
            <person name="Martin F."/>
            <person name="Cullen D."/>
            <person name="Hibbett D.S."/>
            <person name="Grigoriev I.V."/>
        </authorList>
    </citation>
    <scope>NUCLEOTIDE SEQUENCE [LARGE SCALE GENOMIC DNA]</scope>
    <source>
        <strain evidence="3">PC15</strain>
    </source>
</reference>
<dbReference type="Proteomes" id="UP000027073">
    <property type="component" value="Unassembled WGS sequence"/>
</dbReference>
<accession>A0A067N875</accession>
<protein>
    <submittedName>
        <fullName evidence="2">Uncharacterized protein</fullName>
    </submittedName>
</protein>
<sequence>MARRGAPANAVPSFVPQIQPRRAAHDPDESAFSRFLREQIWAPEKLSGNISIVTGVGMFIGGIVAVRTWGDLMIPA</sequence>